<evidence type="ECO:0000313" key="5">
    <source>
        <dbReference type="EMBL" id="EEQ44792.1"/>
    </source>
</evidence>
<feature type="compositionally biased region" description="Low complexity" evidence="3">
    <location>
        <begin position="1"/>
        <end position="14"/>
    </location>
</feature>
<evidence type="ECO:0000259" key="4">
    <source>
        <dbReference type="Pfam" id="PF08698"/>
    </source>
</evidence>
<dbReference type="AlphaFoldDB" id="C4YPD3"/>
<dbReference type="Pfam" id="PF08698">
    <property type="entry name" value="Fcf2"/>
    <property type="match status" value="1"/>
</dbReference>
<evidence type="ECO:0000256" key="1">
    <source>
        <dbReference type="ARBA" id="ARBA00004604"/>
    </source>
</evidence>
<dbReference type="GO" id="GO:0003723">
    <property type="term" value="F:RNA binding"/>
    <property type="evidence" value="ECO:0007669"/>
    <property type="project" value="TreeGrafter"/>
</dbReference>
<dbReference type="PaxDb" id="5476-C4YPD3"/>
<evidence type="ECO:0000256" key="2">
    <source>
        <dbReference type="ARBA" id="ARBA00023242"/>
    </source>
</evidence>
<dbReference type="VEuPathDB" id="FungiDB:CAWG_03086"/>
<dbReference type="InterPro" id="IPR039883">
    <property type="entry name" value="Fcf2/DNTTIP2"/>
</dbReference>
<dbReference type="PANTHER" id="PTHR21686:SF12">
    <property type="entry name" value="DEOXYNUCLEOTIDYLTRANSFERASE TERMINAL-INTERACTING PROTEIN 2"/>
    <property type="match status" value="1"/>
</dbReference>
<dbReference type="HOGENOM" id="CLU_075129_2_0_1"/>
<comment type="subcellular location">
    <subcellularLocation>
        <location evidence="1">Nucleus</location>
        <location evidence="1">Nucleolus</location>
    </subcellularLocation>
</comment>
<accession>C4YPD3</accession>
<dbReference type="EMBL" id="CM000310">
    <property type="protein sequence ID" value="EEQ44792.1"/>
    <property type="molecule type" value="Genomic_DNA"/>
</dbReference>
<keyword evidence="2" id="KW-0539">Nucleus</keyword>
<dbReference type="OrthoDB" id="427886at2759"/>
<keyword evidence="6" id="KW-1185">Reference proteome</keyword>
<name>C4YPD3_CANAW</name>
<protein>
    <recommendedName>
        <fullName evidence="4">Fcf2 pre-rRNA processing C-terminal domain-containing protein</fullName>
    </recommendedName>
</protein>
<feature type="domain" description="Fcf2 pre-rRNA processing C-terminal" evidence="4">
    <location>
        <begin position="90"/>
        <end position="181"/>
    </location>
</feature>
<proteinExistence type="predicted"/>
<dbReference type="InterPro" id="IPR014810">
    <property type="entry name" value="Fcf2_C"/>
</dbReference>
<reference evidence="5 6" key="1">
    <citation type="journal article" date="2009" name="Nature">
        <title>Evolution of pathogenicity and sexual reproduction in eight Candida genomes.</title>
        <authorList>
            <person name="Butler G."/>
            <person name="Rasmussen M.D."/>
            <person name="Lin M.F."/>
            <person name="Santos M.A."/>
            <person name="Sakthikumar S."/>
            <person name="Munro C.A."/>
            <person name="Rheinbay E."/>
            <person name="Grabherr M."/>
            <person name="Forche A."/>
            <person name="Reedy J.L."/>
            <person name="Agrafioti I."/>
            <person name="Arnaud M.B."/>
            <person name="Bates S."/>
            <person name="Brown A.J."/>
            <person name="Brunke S."/>
            <person name="Costanzo M.C."/>
            <person name="Fitzpatrick D.A."/>
            <person name="de Groot P.W."/>
            <person name="Harris D."/>
            <person name="Hoyer L.L."/>
            <person name="Hube B."/>
            <person name="Klis F.M."/>
            <person name="Kodira C."/>
            <person name="Lennard N."/>
            <person name="Logue M.E."/>
            <person name="Martin R."/>
            <person name="Neiman A.M."/>
            <person name="Nikolaou E."/>
            <person name="Quail M.A."/>
            <person name="Quinn J."/>
            <person name="Santos M.C."/>
            <person name="Schmitzberger F.F."/>
            <person name="Sherlock G."/>
            <person name="Shah P."/>
            <person name="Silverstein K.A."/>
            <person name="Skrzypek M.S."/>
            <person name="Soll D."/>
            <person name="Staggs R."/>
            <person name="Stansfield I."/>
            <person name="Stumpf M.P."/>
            <person name="Sudbery P.E."/>
            <person name="Srikantha T."/>
            <person name="Zeng Q."/>
            <person name="Berman J."/>
            <person name="Berriman M."/>
            <person name="Heitman J."/>
            <person name="Gow N.A."/>
            <person name="Lorenz M.C."/>
            <person name="Birren B.W."/>
            <person name="Kellis M."/>
            <person name="Cuomo C.A."/>
        </authorList>
    </citation>
    <scope>NUCLEOTIDE SEQUENCE [LARGE SCALE GENOMIC DNA]</scope>
    <source>
        <strain evidence="5 6">WO-1</strain>
    </source>
</reference>
<dbReference type="GO" id="GO:0005730">
    <property type="term" value="C:nucleolus"/>
    <property type="evidence" value="ECO:0007669"/>
    <property type="project" value="UniProtKB-SubCell"/>
</dbReference>
<dbReference type="PANTHER" id="PTHR21686">
    <property type="entry name" value="DEOXYNUCLEOTIDYLTRANSFERASE TERMINAL-INTERACTING PROTEIN 2"/>
    <property type="match status" value="1"/>
</dbReference>
<gene>
    <name evidence="5" type="ORF">CAWG_03086</name>
</gene>
<organism evidence="5 6">
    <name type="scientific">Candida albicans (strain WO-1)</name>
    <name type="common">Yeast</name>
    <dbReference type="NCBI Taxonomy" id="294748"/>
    <lineage>
        <taxon>Eukaryota</taxon>
        <taxon>Fungi</taxon>
        <taxon>Dikarya</taxon>
        <taxon>Ascomycota</taxon>
        <taxon>Saccharomycotina</taxon>
        <taxon>Pichiomycetes</taxon>
        <taxon>Debaryomycetaceae</taxon>
        <taxon>Candida/Lodderomyces clade</taxon>
        <taxon>Candida</taxon>
    </lineage>
</organism>
<sequence>MTEIPTIIETSETESFSERAHVPDDTASLDDLFADLKKESRSVPTIKDFKSIEKSIQSLPKINANLETALQKKPIRIHDPVIPPKKKTTETSDERWFNMKQPEMTPEIKRDLQIIKQRSALDPKRHYKKDKWEIPKFFQMGTIIEGNTEFYSSRLKRKERGKTMVEELLHDDTTKKYFKRKYHEIQQTKTSGRKGFYKKVKNARKKY</sequence>
<evidence type="ECO:0000256" key="3">
    <source>
        <dbReference type="SAM" id="MobiDB-lite"/>
    </source>
</evidence>
<dbReference type="OMA" id="RWFNMKQ"/>
<dbReference type="Proteomes" id="UP000001429">
    <property type="component" value="Chromosome 3"/>
</dbReference>
<feature type="region of interest" description="Disordered" evidence="3">
    <location>
        <begin position="1"/>
        <end position="24"/>
    </location>
</feature>
<evidence type="ECO:0000313" key="6">
    <source>
        <dbReference type="Proteomes" id="UP000001429"/>
    </source>
</evidence>
<dbReference type="GO" id="GO:0006396">
    <property type="term" value="P:RNA processing"/>
    <property type="evidence" value="ECO:0007669"/>
    <property type="project" value="TreeGrafter"/>
</dbReference>